<proteinExistence type="predicted"/>
<name>A0AAV3QRG4_LITER</name>
<accession>A0AAV3QRG4</accession>
<evidence type="ECO:0000313" key="2">
    <source>
        <dbReference type="EMBL" id="GAA0166619.1"/>
    </source>
</evidence>
<dbReference type="InterPro" id="IPR045026">
    <property type="entry name" value="LIMYB"/>
</dbReference>
<protein>
    <submittedName>
        <fullName evidence="2">Uncharacterized protein</fullName>
    </submittedName>
</protein>
<feature type="region of interest" description="Disordered" evidence="1">
    <location>
        <begin position="291"/>
        <end position="359"/>
    </location>
</feature>
<dbReference type="PANTHER" id="PTHR47584:SF14">
    <property type="entry name" value="L10-INTERACTING MYB DOMAIN-CONTAINING PROTEIN-LIKE"/>
    <property type="match status" value="1"/>
</dbReference>
<gene>
    <name evidence="2" type="ORF">LIER_21737</name>
</gene>
<feature type="compositionally biased region" description="Basic and acidic residues" evidence="1">
    <location>
        <begin position="316"/>
        <end position="353"/>
    </location>
</feature>
<dbReference type="EMBL" id="BAABME010005793">
    <property type="protein sequence ID" value="GAA0166619.1"/>
    <property type="molecule type" value="Genomic_DNA"/>
</dbReference>
<keyword evidence="3" id="KW-1185">Reference proteome</keyword>
<dbReference type="PANTHER" id="PTHR47584">
    <property type="match status" value="1"/>
</dbReference>
<feature type="region of interest" description="Disordered" evidence="1">
    <location>
        <begin position="222"/>
        <end position="257"/>
    </location>
</feature>
<evidence type="ECO:0000256" key="1">
    <source>
        <dbReference type="SAM" id="MobiDB-lite"/>
    </source>
</evidence>
<sequence length="514" mass="57874">MGDQSQDLHDALQSSLSWSRDEKSIFLDMLVEEFINKQPEAMDALVALVLFRISKITDEGWNQVAIRFTEHTGKTYTMEELKEQMKRFTQPIQYMENLFGQGGPGIHFPHSTFEPCSERKEDTRVFKSPDENVPIHEKDAINSDGCNVGVQYHEACVRKSNRSSEEGDHGMHFPDHGMHFPRTTSKQFFECGNDGDISMSPDGECEGAEVSTLAAEINCGNSSNIEQSDKEGGPGTSFPLTEFQPSDGHDSDAGICQSPVESVSIPEKDSSNPEGCNDSVSVIYPEESITNSSRSCNDVLHPQDVEDSGVNPSDSYPRKYDNAEENVKDSGVHQDKYHTRESENATEKARESKGSPSCTLDGEKDCRNLSICRNVSSPMVNAEFVSNSYDSASDQEDNVISSTPRYEDYNTNKSMLCNMRPAADPLDSSDYKINKWSSYSKAENFCLVDENPDDGDSFSFARCRNILHGMRRIDSQFRDTALDFLEDPYYRKFFMQIKYEKRLDWLSSILGIKY</sequence>
<reference evidence="2 3" key="1">
    <citation type="submission" date="2024-01" db="EMBL/GenBank/DDBJ databases">
        <title>The complete chloroplast genome sequence of Lithospermum erythrorhizon: insights into the phylogenetic relationship among Boraginaceae species and the maternal lineages of purple gromwells.</title>
        <authorList>
            <person name="Okada T."/>
            <person name="Watanabe K."/>
        </authorList>
    </citation>
    <scope>NUCLEOTIDE SEQUENCE [LARGE SCALE GENOMIC DNA]</scope>
</reference>
<organism evidence="2 3">
    <name type="scientific">Lithospermum erythrorhizon</name>
    <name type="common">Purple gromwell</name>
    <name type="synonym">Lithospermum officinale var. erythrorhizon</name>
    <dbReference type="NCBI Taxonomy" id="34254"/>
    <lineage>
        <taxon>Eukaryota</taxon>
        <taxon>Viridiplantae</taxon>
        <taxon>Streptophyta</taxon>
        <taxon>Embryophyta</taxon>
        <taxon>Tracheophyta</taxon>
        <taxon>Spermatophyta</taxon>
        <taxon>Magnoliopsida</taxon>
        <taxon>eudicotyledons</taxon>
        <taxon>Gunneridae</taxon>
        <taxon>Pentapetalae</taxon>
        <taxon>asterids</taxon>
        <taxon>lamiids</taxon>
        <taxon>Boraginales</taxon>
        <taxon>Boraginaceae</taxon>
        <taxon>Boraginoideae</taxon>
        <taxon>Lithospermeae</taxon>
        <taxon>Lithospermum</taxon>
    </lineage>
</organism>
<dbReference type="AlphaFoldDB" id="A0AAV3QRG4"/>
<dbReference type="Proteomes" id="UP001454036">
    <property type="component" value="Unassembled WGS sequence"/>
</dbReference>
<comment type="caution">
    <text evidence="2">The sequence shown here is derived from an EMBL/GenBank/DDBJ whole genome shotgun (WGS) entry which is preliminary data.</text>
</comment>
<evidence type="ECO:0000313" key="3">
    <source>
        <dbReference type="Proteomes" id="UP001454036"/>
    </source>
</evidence>